<dbReference type="AlphaFoldDB" id="A0ABD1EAN3"/>
<gene>
    <name evidence="3" type="ORF">ABEB36_012076</name>
</gene>
<comment type="caution">
    <text evidence="3">The sequence shown here is derived from an EMBL/GenBank/DDBJ whole genome shotgun (WGS) entry which is preliminary data.</text>
</comment>
<evidence type="ECO:0000313" key="3">
    <source>
        <dbReference type="EMBL" id="KAL1491485.1"/>
    </source>
</evidence>
<keyword evidence="1" id="KW-0175">Coiled coil</keyword>
<protein>
    <submittedName>
        <fullName evidence="3">Uncharacterized protein</fullName>
    </submittedName>
</protein>
<dbReference type="EMBL" id="JBDJPC010000009">
    <property type="protein sequence ID" value="KAL1491485.1"/>
    <property type="molecule type" value="Genomic_DNA"/>
</dbReference>
<keyword evidence="4" id="KW-1185">Reference proteome</keyword>
<evidence type="ECO:0000313" key="4">
    <source>
        <dbReference type="Proteomes" id="UP001566132"/>
    </source>
</evidence>
<reference evidence="3 4" key="1">
    <citation type="submission" date="2024-05" db="EMBL/GenBank/DDBJ databases">
        <title>Genetic variation in Jamaican populations of the coffee berry borer (Hypothenemus hampei).</title>
        <authorList>
            <person name="Errbii M."/>
            <person name="Myrie A."/>
        </authorList>
    </citation>
    <scope>NUCLEOTIDE SEQUENCE [LARGE SCALE GENOMIC DNA]</scope>
    <source>
        <strain evidence="3">JA-Hopewell-2020-01-JO</strain>
        <tissue evidence="3">Whole body</tissue>
    </source>
</reference>
<evidence type="ECO:0000256" key="2">
    <source>
        <dbReference type="SAM" id="MobiDB-lite"/>
    </source>
</evidence>
<accession>A0ABD1EAN3</accession>
<feature type="region of interest" description="Disordered" evidence="2">
    <location>
        <begin position="427"/>
        <end position="446"/>
    </location>
</feature>
<sequence length="669" mass="76638">MDSFYDAPRLPPAPISRDKLIGVPVVPEISLLCPPSNVRPNNFTPYNQWKQQHYSPHLPNLLMGQNKENLQSPNAPNASILKKQVRFESPVLLPQRMEARQPVLQEVLKKNVVEKGTIPNFEQIYLANIPNRKLDLSVIDLPNGAPECTRNSERIIDKQHAISSVNNDLPRTYKEFLNVQKEAHNVRLNDSVTDIFHYKRDCVDVEPKQSLVTERSRITHKEIDKVPIAERRNELNPILDKNYEWKTQNLPLFNLPSTTKEPSLEQEKKCDSCCNQNNETKPKESQALSLKKDDDFSVKDLLKIITQQSQQIAQQNNQILLLQQQISELVSLQRKQSVENCCCQHKNEKIAPSNVINQRANSTQNNDEPKFFGTPKNNHVSNFSIGLTHSFEVSIRRPPHRNQNEYATKNRILDYEPLAPKIQEVTETESTATNENDSKNKQIDYSGRGTLVDTSMMFKEPIKVPEQCPSPEPSIKINMNDFEDSDSEEDCSQIEASFYRNLMGQVNNILQKAQIETTKELASCNPNGENLSNRTMHKVREATLRHLKTIGVNVPDLIENSRTSSDDLDGKSFDQGDVSFAVKQLLMKYLPMDYLTKVALKETRQEPDILLPKEKIKSRPEFSFATLQYMKKYNLMANNQRDYLSGKQISSKTPKILDISKLKQQPKLL</sequence>
<evidence type="ECO:0000256" key="1">
    <source>
        <dbReference type="SAM" id="Coils"/>
    </source>
</evidence>
<proteinExistence type="predicted"/>
<dbReference type="Proteomes" id="UP001566132">
    <property type="component" value="Unassembled WGS sequence"/>
</dbReference>
<name>A0ABD1EAN3_HYPHA</name>
<organism evidence="3 4">
    <name type="scientific">Hypothenemus hampei</name>
    <name type="common">Coffee berry borer</name>
    <dbReference type="NCBI Taxonomy" id="57062"/>
    <lineage>
        <taxon>Eukaryota</taxon>
        <taxon>Metazoa</taxon>
        <taxon>Ecdysozoa</taxon>
        <taxon>Arthropoda</taxon>
        <taxon>Hexapoda</taxon>
        <taxon>Insecta</taxon>
        <taxon>Pterygota</taxon>
        <taxon>Neoptera</taxon>
        <taxon>Endopterygota</taxon>
        <taxon>Coleoptera</taxon>
        <taxon>Polyphaga</taxon>
        <taxon>Cucujiformia</taxon>
        <taxon>Curculionidae</taxon>
        <taxon>Scolytinae</taxon>
        <taxon>Hypothenemus</taxon>
    </lineage>
</organism>
<feature type="coiled-coil region" evidence="1">
    <location>
        <begin position="298"/>
        <end position="325"/>
    </location>
</feature>